<feature type="compositionally biased region" description="Low complexity" evidence="1">
    <location>
        <begin position="372"/>
        <end position="381"/>
    </location>
</feature>
<dbReference type="RefSeq" id="XP_069208689.1">
    <property type="nucleotide sequence ID" value="XM_069354047.1"/>
</dbReference>
<dbReference type="Proteomes" id="UP001565368">
    <property type="component" value="Unassembled WGS sequence"/>
</dbReference>
<reference evidence="2 3" key="1">
    <citation type="submission" date="2023-08" db="EMBL/GenBank/DDBJ databases">
        <title>Annotated Genome Sequence of Vanrija albida AlHP1.</title>
        <authorList>
            <person name="Herzog R."/>
        </authorList>
    </citation>
    <scope>NUCLEOTIDE SEQUENCE [LARGE SCALE GENOMIC DNA]</scope>
    <source>
        <strain evidence="2 3">AlHP1</strain>
    </source>
</reference>
<feature type="region of interest" description="Disordered" evidence="1">
    <location>
        <begin position="372"/>
        <end position="414"/>
    </location>
</feature>
<protein>
    <recommendedName>
        <fullName evidence="4">BRCT domain-containing protein</fullName>
    </recommendedName>
</protein>
<feature type="region of interest" description="Disordered" evidence="1">
    <location>
        <begin position="229"/>
        <end position="284"/>
    </location>
</feature>
<evidence type="ECO:0008006" key="4">
    <source>
        <dbReference type="Google" id="ProtNLM"/>
    </source>
</evidence>
<proteinExistence type="predicted"/>
<organism evidence="2 3">
    <name type="scientific">Vanrija albida</name>
    <dbReference type="NCBI Taxonomy" id="181172"/>
    <lineage>
        <taxon>Eukaryota</taxon>
        <taxon>Fungi</taxon>
        <taxon>Dikarya</taxon>
        <taxon>Basidiomycota</taxon>
        <taxon>Agaricomycotina</taxon>
        <taxon>Tremellomycetes</taxon>
        <taxon>Trichosporonales</taxon>
        <taxon>Trichosporonaceae</taxon>
        <taxon>Vanrija</taxon>
    </lineage>
</organism>
<dbReference type="GeneID" id="95986601"/>
<feature type="compositionally biased region" description="Low complexity" evidence="1">
    <location>
        <begin position="236"/>
        <end position="263"/>
    </location>
</feature>
<evidence type="ECO:0000256" key="1">
    <source>
        <dbReference type="SAM" id="MobiDB-lite"/>
    </source>
</evidence>
<evidence type="ECO:0000313" key="2">
    <source>
        <dbReference type="EMBL" id="KAL1408745.1"/>
    </source>
</evidence>
<accession>A0ABR3Q1Y1</accession>
<sequence>MPPIPSDHDDDYDPDLRETAISPNRKGKARADSDTEYSPRKRARGANGKHKAVESPRRRGRRKADSSSDIEFVGSSQPKTWRRFLLSDTEEEPVKRSAGQPRQSIGTARTASQQATPRTAVSRRTPSGPIFAAGRYPLTFYVAPSDNDLLERLIPSEGGGDLVPASEANIIILPLAQGDAPATREHRKLVETARGGLGRVVSEDWAWDCFRARPPALLDLDEYEVRLEEAGSSQRSVPRSSQKSAPSSSQRPAPSSSQRPTASAVTTPAKRRRDSSVAFEEDHRWDSARKKSHEIAYYDDEEIDFGGILEEHVERVELLIHYLRRWDKNGNKDDFIKSLGKTNSVRGAADIYYNKGYQQLIDRQVPGLLRAARRAAGSSPRQPKSQVTPSKSQPTPSRSQPTPTKPAKTTPAANDINIHHVKEEHKDRVIELVRALRAWDKVGSKSQKLKDLGPEIPGAMTLYYAYRDLVDEQVPGL</sequence>
<evidence type="ECO:0000313" key="3">
    <source>
        <dbReference type="Proteomes" id="UP001565368"/>
    </source>
</evidence>
<feature type="compositionally biased region" description="Basic and acidic residues" evidence="1">
    <location>
        <begin position="29"/>
        <end position="39"/>
    </location>
</feature>
<feature type="compositionally biased region" description="Low complexity" evidence="1">
    <location>
        <begin position="388"/>
        <end position="413"/>
    </location>
</feature>
<keyword evidence="3" id="KW-1185">Reference proteome</keyword>
<feature type="region of interest" description="Disordered" evidence="1">
    <location>
        <begin position="1"/>
        <end position="128"/>
    </location>
</feature>
<dbReference type="EMBL" id="JBBXJM010000004">
    <property type="protein sequence ID" value="KAL1408745.1"/>
    <property type="molecule type" value="Genomic_DNA"/>
</dbReference>
<feature type="compositionally biased region" description="Basic residues" evidence="1">
    <location>
        <begin position="40"/>
        <end position="50"/>
    </location>
</feature>
<name>A0ABR3Q1Y1_9TREE</name>
<gene>
    <name evidence="2" type="ORF">Q8F55_005558</name>
</gene>
<feature type="compositionally biased region" description="Polar residues" evidence="1">
    <location>
        <begin position="100"/>
        <end position="125"/>
    </location>
</feature>
<comment type="caution">
    <text evidence="2">The sequence shown here is derived from an EMBL/GenBank/DDBJ whole genome shotgun (WGS) entry which is preliminary data.</text>
</comment>